<evidence type="ECO:0008006" key="4">
    <source>
        <dbReference type="Google" id="ProtNLM"/>
    </source>
</evidence>
<dbReference type="AlphaFoldDB" id="A0A0R2PIE9"/>
<protein>
    <recommendedName>
        <fullName evidence="4">DUF3040 domain-containing protein</fullName>
    </recommendedName>
</protein>
<feature type="non-terminal residue" evidence="2">
    <location>
        <position position="85"/>
    </location>
</feature>
<dbReference type="InterPro" id="IPR021401">
    <property type="entry name" value="DUF3040"/>
</dbReference>
<evidence type="ECO:0000256" key="1">
    <source>
        <dbReference type="SAM" id="Phobius"/>
    </source>
</evidence>
<comment type="caution">
    <text evidence="2">The sequence shown here is derived from an EMBL/GenBank/DDBJ whole genome shotgun (WGS) entry which is preliminary data.</text>
</comment>
<feature type="transmembrane region" description="Helical" evidence="1">
    <location>
        <begin position="67"/>
        <end position="84"/>
    </location>
</feature>
<keyword evidence="1" id="KW-0812">Transmembrane</keyword>
<sequence length="85" mass="8782">MPLSDREKRLLEEMEAALLTEDPRLVSALSSKGPVSPSRNRIVVGAGLILLGLVTLFGGLISQVTPIGILGFVIALGGVITGISS</sequence>
<dbReference type="Proteomes" id="UP000052955">
    <property type="component" value="Unassembled WGS sequence"/>
</dbReference>
<name>A0A0R2PIE9_9ACTN</name>
<keyword evidence="1" id="KW-1133">Transmembrane helix</keyword>
<feature type="transmembrane region" description="Helical" evidence="1">
    <location>
        <begin position="42"/>
        <end position="61"/>
    </location>
</feature>
<reference evidence="2 3" key="1">
    <citation type="submission" date="2015-10" db="EMBL/GenBank/DDBJ databases">
        <title>Metagenome-Assembled Genomes uncover a global brackish microbiome.</title>
        <authorList>
            <person name="Hugerth L.W."/>
            <person name="Larsson J."/>
            <person name="Alneberg J."/>
            <person name="Lindh M.V."/>
            <person name="Legrand C."/>
            <person name="Pinhassi J."/>
            <person name="Andersson A.F."/>
        </authorList>
    </citation>
    <scope>NUCLEOTIDE SEQUENCE [LARGE SCALE GENOMIC DNA]</scope>
    <source>
        <strain evidence="2">BACL15 MAG-120823-bin78</strain>
    </source>
</reference>
<evidence type="ECO:0000313" key="2">
    <source>
        <dbReference type="EMBL" id="KRO37832.1"/>
    </source>
</evidence>
<proteinExistence type="predicted"/>
<accession>A0A0R2PIE9</accession>
<keyword evidence="1" id="KW-0472">Membrane</keyword>
<gene>
    <name evidence="2" type="ORF">ABR55_06120</name>
</gene>
<dbReference type="Pfam" id="PF11239">
    <property type="entry name" value="DUF3040"/>
    <property type="match status" value="1"/>
</dbReference>
<organism evidence="2 3">
    <name type="scientific">Actinobacteria bacterium BACL15 MAG-120823-bin78</name>
    <dbReference type="NCBI Taxonomy" id="1655563"/>
    <lineage>
        <taxon>Bacteria</taxon>
        <taxon>Bacillati</taxon>
        <taxon>Actinomycetota</taxon>
        <taxon>Actinomycetes</taxon>
        <taxon>Actinomycetes incertae sedis</taxon>
        <taxon>ac1 cluster</taxon>
    </lineage>
</organism>
<evidence type="ECO:0000313" key="3">
    <source>
        <dbReference type="Proteomes" id="UP000052955"/>
    </source>
</evidence>
<dbReference type="EMBL" id="LIAN01000065">
    <property type="protein sequence ID" value="KRO37832.1"/>
    <property type="molecule type" value="Genomic_DNA"/>
</dbReference>